<dbReference type="InterPro" id="IPR050367">
    <property type="entry name" value="APC_superfamily"/>
</dbReference>
<comment type="subcellular location">
    <subcellularLocation>
        <location evidence="1">Cell membrane</location>
        <topology evidence="1">Multi-pass membrane protein</topology>
    </subcellularLocation>
</comment>
<dbReference type="PANTHER" id="PTHR42770">
    <property type="entry name" value="AMINO ACID TRANSPORTER-RELATED"/>
    <property type="match status" value="1"/>
</dbReference>
<sequence>MEYPSKHVKTKVERVKFNPDQIREEQNPFVIPTVVDDTEKLKRSITWANAFWVSSGVPALVLFSIGAIAATVGNPSWFVWTMSIIIGFLQSFAYAEIAGLFPNKSGGASVYGAIAWIRYGKILAPISVWCNWFGWSPVVAIGTGLSAGYILSMFDSNSLVKTWQFKILSLDFIKTDLSLRIDSTFFIAAILMLIVFAVQHRGILSAARIQMIFAISSLLPLIILGIIPLFMGKVHSKNFKPFVPLMRDTITKNITTGSWDRAGITLFSGGMFIAGWSTYAFETAVCYTSEFKKPGSDTFKAILSSGLLCLFVFTLIPITFQGNLGLTGMLDPGIYKGMGVAKAMAEMIGGGQIMTNVVVVLLLLSLLLSIMTAMAGSSRTLYQGSVDGWLPKFLSHVNQNGAPTAAMWTDLIFNLVLLLLSDLVFVLAASNVGYIIFIFMNVNAVWIHRMDRPNWKRPFKVPNWLLLISIILSYINLVFLGMGADIWGVGTLFTGLIFAVLIIPVFIIRHYIQDKGSFPALIVDDFNLDDETSVSSQAGILPYIALGIGILVVILSRLLAYY</sequence>
<dbReference type="GO" id="GO:0022857">
    <property type="term" value="F:transmembrane transporter activity"/>
    <property type="evidence" value="ECO:0007669"/>
    <property type="project" value="InterPro"/>
</dbReference>
<feature type="transmembrane region" description="Helical" evidence="6">
    <location>
        <begin position="301"/>
        <end position="320"/>
    </location>
</feature>
<dbReference type="InterPro" id="IPR002293">
    <property type="entry name" value="AA/rel_permease1"/>
</dbReference>
<proteinExistence type="predicted"/>
<evidence type="ECO:0000256" key="1">
    <source>
        <dbReference type="ARBA" id="ARBA00004651"/>
    </source>
</evidence>
<name>A0A816B262_9BILA</name>
<gene>
    <name evidence="7" type="ORF">KQP761_LOCUS22710</name>
</gene>
<dbReference type="GO" id="GO:0005886">
    <property type="term" value="C:plasma membrane"/>
    <property type="evidence" value="ECO:0007669"/>
    <property type="project" value="UniProtKB-SubCell"/>
</dbReference>
<evidence type="ECO:0000256" key="6">
    <source>
        <dbReference type="SAM" id="Phobius"/>
    </source>
</evidence>
<dbReference type="Proteomes" id="UP000663834">
    <property type="component" value="Unassembled WGS sequence"/>
</dbReference>
<organism evidence="7 8">
    <name type="scientific">Rotaria magnacalcarata</name>
    <dbReference type="NCBI Taxonomy" id="392030"/>
    <lineage>
        <taxon>Eukaryota</taxon>
        <taxon>Metazoa</taxon>
        <taxon>Spiralia</taxon>
        <taxon>Gnathifera</taxon>
        <taxon>Rotifera</taxon>
        <taxon>Eurotatoria</taxon>
        <taxon>Bdelloidea</taxon>
        <taxon>Philodinida</taxon>
        <taxon>Philodinidae</taxon>
        <taxon>Rotaria</taxon>
    </lineage>
</organism>
<evidence type="ECO:0000313" key="7">
    <source>
        <dbReference type="EMBL" id="CAF1605014.1"/>
    </source>
</evidence>
<keyword evidence="2" id="KW-1003">Cell membrane</keyword>
<evidence type="ECO:0000313" key="8">
    <source>
        <dbReference type="Proteomes" id="UP000663834"/>
    </source>
</evidence>
<evidence type="ECO:0000256" key="5">
    <source>
        <dbReference type="ARBA" id="ARBA00023136"/>
    </source>
</evidence>
<dbReference type="Gene3D" id="1.20.1740.10">
    <property type="entry name" value="Amino acid/polyamine transporter I"/>
    <property type="match status" value="1"/>
</dbReference>
<evidence type="ECO:0000256" key="2">
    <source>
        <dbReference type="ARBA" id="ARBA00022475"/>
    </source>
</evidence>
<dbReference type="Pfam" id="PF13520">
    <property type="entry name" value="AA_permease_2"/>
    <property type="match status" value="1"/>
</dbReference>
<keyword evidence="3 6" id="KW-0812">Transmembrane</keyword>
<feature type="transmembrane region" description="Helical" evidence="6">
    <location>
        <begin position="209"/>
        <end position="231"/>
    </location>
</feature>
<feature type="transmembrane region" description="Helical" evidence="6">
    <location>
        <begin position="135"/>
        <end position="156"/>
    </location>
</feature>
<feature type="transmembrane region" description="Helical" evidence="6">
    <location>
        <begin position="262"/>
        <end position="281"/>
    </location>
</feature>
<evidence type="ECO:0000256" key="4">
    <source>
        <dbReference type="ARBA" id="ARBA00022989"/>
    </source>
</evidence>
<feature type="transmembrane region" description="Helical" evidence="6">
    <location>
        <begin position="77"/>
        <end position="101"/>
    </location>
</feature>
<dbReference type="AlphaFoldDB" id="A0A816B262"/>
<feature type="transmembrane region" description="Helical" evidence="6">
    <location>
        <begin position="177"/>
        <end position="197"/>
    </location>
</feature>
<dbReference type="PIRSF" id="PIRSF006060">
    <property type="entry name" value="AA_transporter"/>
    <property type="match status" value="1"/>
</dbReference>
<dbReference type="EMBL" id="CAJNOW010011980">
    <property type="protein sequence ID" value="CAF1605014.1"/>
    <property type="molecule type" value="Genomic_DNA"/>
</dbReference>
<evidence type="ECO:0000256" key="3">
    <source>
        <dbReference type="ARBA" id="ARBA00022692"/>
    </source>
</evidence>
<feature type="transmembrane region" description="Helical" evidence="6">
    <location>
        <begin position="411"/>
        <end position="440"/>
    </location>
</feature>
<evidence type="ECO:0008006" key="9">
    <source>
        <dbReference type="Google" id="ProtNLM"/>
    </source>
</evidence>
<comment type="caution">
    <text evidence="7">The sequence shown here is derived from an EMBL/GenBank/DDBJ whole genome shotgun (WGS) entry which is preliminary data.</text>
</comment>
<feature type="transmembrane region" description="Helical" evidence="6">
    <location>
        <begin position="353"/>
        <end position="375"/>
    </location>
</feature>
<feature type="transmembrane region" description="Helical" evidence="6">
    <location>
        <begin position="461"/>
        <end position="480"/>
    </location>
</feature>
<feature type="transmembrane region" description="Helical" evidence="6">
    <location>
        <begin position="540"/>
        <end position="560"/>
    </location>
</feature>
<dbReference type="PANTHER" id="PTHR42770:SF11">
    <property type="entry name" value="INNER MEMBRANE TRANSPORT PROTEIN YBAT"/>
    <property type="match status" value="1"/>
</dbReference>
<keyword evidence="5 6" id="KW-0472">Membrane</keyword>
<feature type="transmembrane region" description="Helical" evidence="6">
    <location>
        <begin position="486"/>
        <end position="508"/>
    </location>
</feature>
<keyword evidence="4 6" id="KW-1133">Transmembrane helix</keyword>
<protein>
    <recommendedName>
        <fullName evidence="9">Amino acid permease</fullName>
    </recommendedName>
</protein>
<reference evidence="7" key="1">
    <citation type="submission" date="2021-02" db="EMBL/GenBank/DDBJ databases">
        <authorList>
            <person name="Nowell W R."/>
        </authorList>
    </citation>
    <scope>NUCLEOTIDE SEQUENCE</scope>
</reference>
<feature type="transmembrane region" description="Helical" evidence="6">
    <location>
        <begin position="50"/>
        <end position="71"/>
    </location>
</feature>
<dbReference type="OrthoDB" id="10014940at2759"/>
<accession>A0A816B262</accession>